<protein>
    <submittedName>
        <fullName evidence="1">Uncharacterized protein</fullName>
    </submittedName>
</protein>
<keyword evidence="2" id="KW-1185">Reference proteome</keyword>
<sequence length="57" mass="6823">MVSNKVNMLTHDQGFEDLQYWLTKSPIERLACVTYLVKQYHSKPLRMDKTKYGKIKF</sequence>
<dbReference type="AlphaFoldDB" id="A0A285ZQH4"/>
<organism evidence="1 2">
    <name type="scientific">Pedobacter xixiisoli</name>
    <dbReference type="NCBI Taxonomy" id="1476464"/>
    <lineage>
        <taxon>Bacteria</taxon>
        <taxon>Pseudomonadati</taxon>
        <taxon>Bacteroidota</taxon>
        <taxon>Sphingobacteriia</taxon>
        <taxon>Sphingobacteriales</taxon>
        <taxon>Sphingobacteriaceae</taxon>
        <taxon>Pedobacter</taxon>
    </lineage>
</organism>
<gene>
    <name evidence="1" type="ORF">SAMN06297358_0390</name>
</gene>
<proteinExistence type="predicted"/>
<evidence type="ECO:0000313" key="1">
    <source>
        <dbReference type="EMBL" id="SOD11899.1"/>
    </source>
</evidence>
<accession>A0A285ZQH4</accession>
<reference evidence="2" key="1">
    <citation type="submission" date="2017-09" db="EMBL/GenBank/DDBJ databases">
        <authorList>
            <person name="Varghese N."/>
            <person name="Submissions S."/>
        </authorList>
    </citation>
    <scope>NUCLEOTIDE SEQUENCE [LARGE SCALE GENOMIC DNA]</scope>
    <source>
        <strain evidence="2">CGMCC 1.12803</strain>
    </source>
</reference>
<name>A0A285ZQH4_9SPHI</name>
<evidence type="ECO:0000313" key="2">
    <source>
        <dbReference type="Proteomes" id="UP000219281"/>
    </source>
</evidence>
<dbReference type="Proteomes" id="UP000219281">
    <property type="component" value="Unassembled WGS sequence"/>
</dbReference>
<dbReference type="EMBL" id="OCMT01000001">
    <property type="protein sequence ID" value="SOD11899.1"/>
    <property type="molecule type" value="Genomic_DNA"/>
</dbReference>